<comment type="caution">
    <text evidence="2">The sequence shown here is derived from an EMBL/GenBank/DDBJ whole genome shotgun (WGS) entry which is preliminary data.</text>
</comment>
<feature type="compositionally biased region" description="Polar residues" evidence="1">
    <location>
        <begin position="131"/>
        <end position="143"/>
    </location>
</feature>
<feature type="compositionally biased region" description="Basic residues" evidence="1">
    <location>
        <begin position="243"/>
        <end position="258"/>
    </location>
</feature>
<sequence>MSYYEEKDLDEGDTTTTPPPPVDSGVNPDRTDSNTSSSSSPANMYGTPYVGTGDSSRLVASLVTPRFSSLEDAALVAPAGTNRSRSPFGLSRRRVLSARRESPICLSPTTSNRELFGKGFSRHQPPPIVNPSVTTARVRSQSPGARRMMGSEGMKALLSPRPQAALPELEAYRSSRMISPAGRQSNGASCSTATNAETPTPRLRTCIRTFAPENDCTSATRSRVSLELNGEDATTSTQYERRTGRRATARSQHSVHRGRGIDGIGISEEDSSKSGLILFPASKVSVVPFIPPEPLRRRAHLAWPELSLTREPQSPWDDGGLRLNPNGVYPRSGNERDWLRKSGYTQRLHSARGVMMSCAEDGKLPSTQMHVPKNSPLLVKDTMQLNGELSREEIFASK</sequence>
<organism evidence="2 3">
    <name type="scientific">Perkinsus olseni</name>
    <name type="common">Perkinsus atlanticus</name>
    <dbReference type="NCBI Taxonomy" id="32597"/>
    <lineage>
        <taxon>Eukaryota</taxon>
        <taxon>Sar</taxon>
        <taxon>Alveolata</taxon>
        <taxon>Perkinsozoa</taxon>
        <taxon>Perkinsea</taxon>
        <taxon>Perkinsida</taxon>
        <taxon>Perkinsidae</taxon>
        <taxon>Perkinsus</taxon>
    </lineage>
</organism>
<dbReference type="Proteomes" id="UP000574390">
    <property type="component" value="Unassembled WGS sequence"/>
</dbReference>
<evidence type="ECO:0000313" key="3">
    <source>
        <dbReference type="Proteomes" id="UP000574390"/>
    </source>
</evidence>
<proteinExistence type="predicted"/>
<evidence type="ECO:0000313" key="2">
    <source>
        <dbReference type="EMBL" id="KAF4745710.1"/>
    </source>
</evidence>
<protein>
    <submittedName>
        <fullName evidence="2">Uncharacterized protein</fullName>
    </submittedName>
</protein>
<name>A0A7J6TN26_PEROL</name>
<feature type="region of interest" description="Disordered" evidence="1">
    <location>
        <begin position="117"/>
        <end position="148"/>
    </location>
</feature>
<accession>A0A7J6TN26</accession>
<gene>
    <name evidence="2" type="ORF">FOZ62_013948</name>
</gene>
<dbReference type="EMBL" id="JABANM010006572">
    <property type="protein sequence ID" value="KAF4745710.1"/>
    <property type="molecule type" value="Genomic_DNA"/>
</dbReference>
<reference evidence="2 3" key="1">
    <citation type="submission" date="2020-04" db="EMBL/GenBank/DDBJ databases">
        <title>Perkinsus olseni comparative genomics.</title>
        <authorList>
            <person name="Bogema D.R."/>
        </authorList>
    </citation>
    <scope>NUCLEOTIDE SEQUENCE [LARGE SCALE GENOMIC DNA]</scope>
    <source>
        <strain evidence="2">ATCC PRA-205</strain>
    </source>
</reference>
<feature type="region of interest" description="Disordered" evidence="1">
    <location>
        <begin position="229"/>
        <end position="267"/>
    </location>
</feature>
<evidence type="ECO:0000256" key="1">
    <source>
        <dbReference type="SAM" id="MobiDB-lite"/>
    </source>
</evidence>
<dbReference type="AlphaFoldDB" id="A0A7J6TN26"/>
<feature type="region of interest" description="Disordered" evidence="1">
    <location>
        <begin position="1"/>
        <end position="54"/>
    </location>
</feature>